<dbReference type="Pfam" id="PF00094">
    <property type="entry name" value="VWD"/>
    <property type="match status" value="1"/>
</dbReference>
<dbReference type="PROSITE" id="PS01186">
    <property type="entry name" value="EGF_2"/>
    <property type="match status" value="2"/>
</dbReference>
<dbReference type="InterPro" id="IPR000742">
    <property type="entry name" value="EGF"/>
</dbReference>
<dbReference type="Pfam" id="PF23263">
    <property type="entry name" value="C8-3_MUC4"/>
    <property type="match status" value="1"/>
</dbReference>
<dbReference type="SUPFAM" id="SSF57184">
    <property type="entry name" value="Growth factor receptor domain"/>
    <property type="match status" value="2"/>
</dbReference>
<dbReference type="SMART" id="SM00216">
    <property type="entry name" value="VWD"/>
    <property type="match status" value="1"/>
</dbReference>
<dbReference type="InterPro" id="IPR026823">
    <property type="entry name" value="cEGF"/>
</dbReference>
<keyword evidence="6" id="KW-0254">Endocytosis</keyword>
<reference evidence="19" key="1">
    <citation type="submission" date="2021-04" db="EMBL/GenBank/DDBJ databases">
        <authorList>
            <consortium name="Molecular Ecology Group"/>
        </authorList>
    </citation>
    <scope>NUCLEOTIDE SEQUENCE</scope>
</reference>
<evidence type="ECO:0000256" key="4">
    <source>
        <dbReference type="ARBA" id="ARBA00022530"/>
    </source>
</evidence>
<feature type="domain" description="EGF-like" evidence="17">
    <location>
        <begin position="778"/>
        <end position="818"/>
    </location>
</feature>
<keyword evidence="5 15" id="KW-0245">EGF-like domain</keyword>
<dbReference type="PROSITE" id="PS00010">
    <property type="entry name" value="ASX_HYDROXYL"/>
    <property type="match status" value="4"/>
</dbReference>
<dbReference type="EMBL" id="CAJHNH020004035">
    <property type="protein sequence ID" value="CAG5130459.1"/>
    <property type="molecule type" value="Genomic_DNA"/>
</dbReference>
<keyword evidence="7 16" id="KW-0812">Transmembrane</keyword>
<evidence type="ECO:0000256" key="10">
    <source>
        <dbReference type="ARBA" id="ARBA00022989"/>
    </source>
</evidence>
<dbReference type="SMART" id="SM00179">
    <property type="entry name" value="EGF_CA"/>
    <property type="match status" value="7"/>
</dbReference>
<evidence type="ECO:0000256" key="9">
    <source>
        <dbReference type="ARBA" id="ARBA00022737"/>
    </source>
</evidence>
<comment type="caution">
    <text evidence="15">Lacks conserved residue(s) required for the propagation of feature annotation.</text>
</comment>
<dbReference type="FunFam" id="2.10.25.10:FF:000009">
    <property type="entry name" value="Low-density lipoprotein receptor isoform 1"/>
    <property type="match status" value="1"/>
</dbReference>
<evidence type="ECO:0000256" key="15">
    <source>
        <dbReference type="PROSITE-ProRule" id="PRU00076"/>
    </source>
</evidence>
<dbReference type="OrthoDB" id="5966313at2759"/>
<feature type="disulfide bond" evidence="15">
    <location>
        <begin position="741"/>
        <end position="751"/>
    </location>
</feature>
<protein>
    <submittedName>
        <fullName evidence="19">Uncharacterized protein</fullName>
    </submittedName>
</protein>
<feature type="domain" description="EGF-like" evidence="17">
    <location>
        <begin position="862"/>
        <end position="899"/>
    </location>
</feature>
<dbReference type="InterPro" id="IPR001846">
    <property type="entry name" value="VWF_type-D"/>
</dbReference>
<dbReference type="InterPro" id="IPR056619">
    <property type="entry name" value="C8-3_MUC4"/>
</dbReference>
<dbReference type="PROSITE" id="PS00022">
    <property type="entry name" value="EGF_1"/>
    <property type="match status" value="1"/>
</dbReference>
<dbReference type="FunFam" id="2.10.25.10:FF:000119">
    <property type="entry name" value="vitamin K-dependent protein S"/>
    <property type="match status" value="1"/>
</dbReference>
<proteinExistence type="inferred from homology"/>
<dbReference type="Pfam" id="PF07645">
    <property type="entry name" value="EGF_CA"/>
    <property type="match status" value="4"/>
</dbReference>
<evidence type="ECO:0000256" key="13">
    <source>
        <dbReference type="ARBA" id="ARBA00023170"/>
    </source>
</evidence>
<keyword evidence="14" id="KW-0325">Glycoprotein</keyword>
<evidence type="ECO:0000256" key="1">
    <source>
        <dbReference type="ARBA" id="ARBA00004479"/>
    </source>
</evidence>
<dbReference type="InterPro" id="IPR009030">
    <property type="entry name" value="Growth_fac_rcpt_cys_sf"/>
</dbReference>
<feature type="non-terminal residue" evidence="19">
    <location>
        <position position="1"/>
    </location>
</feature>
<evidence type="ECO:0000313" key="19">
    <source>
        <dbReference type="EMBL" id="CAG5130459.1"/>
    </source>
</evidence>
<dbReference type="SUPFAM" id="SSF57196">
    <property type="entry name" value="EGF/Laminin"/>
    <property type="match status" value="2"/>
</dbReference>
<dbReference type="InterPro" id="IPR018097">
    <property type="entry name" value="EGF_Ca-bd_CS"/>
</dbReference>
<keyword evidence="4" id="KW-0964">Secreted</keyword>
<dbReference type="InterPro" id="IPR000152">
    <property type="entry name" value="EGF-type_Asp/Asn_hydroxyl_site"/>
</dbReference>
<dbReference type="PROSITE" id="PS51233">
    <property type="entry name" value="VWFD"/>
    <property type="match status" value="1"/>
</dbReference>
<evidence type="ECO:0000256" key="8">
    <source>
        <dbReference type="ARBA" id="ARBA00022729"/>
    </source>
</evidence>
<dbReference type="Proteomes" id="UP000678393">
    <property type="component" value="Unassembled WGS sequence"/>
</dbReference>
<keyword evidence="4" id="KW-0272">Extracellular matrix</keyword>
<dbReference type="PANTHER" id="PTHR24050:SF28">
    <property type="entry name" value="UROMODULIN-LIKE"/>
    <property type="match status" value="1"/>
</dbReference>
<evidence type="ECO:0000256" key="3">
    <source>
        <dbReference type="ARBA" id="ARBA00006127"/>
    </source>
</evidence>
<keyword evidence="8" id="KW-0732">Signal</keyword>
<evidence type="ECO:0000259" key="17">
    <source>
        <dbReference type="PROSITE" id="PS50026"/>
    </source>
</evidence>
<evidence type="ECO:0000256" key="16">
    <source>
        <dbReference type="SAM" id="Phobius"/>
    </source>
</evidence>
<feature type="domain" description="EGF-like" evidence="17">
    <location>
        <begin position="946"/>
        <end position="986"/>
    </location>
</feature>
<keyword evidence="13" id="KW-0675">Receptor</keyword>
<sequence length="1068" mass="118361">MTSPKQKEVIARAARDVKKYHKLTDFEITSVLVATWTNFQSEESFAIFNYKNGEHTCLPEQPFEVGVATNDGMSKLQFVGKKKQNLASSVGNTGDKGVVTFKVGTTLTPSQLCHRHLCKHSALIENPYFKSETAELFKCPCTLDRLGLQWELVINNELEPKSKCYTISAVAKRKFLSKNQRNRLCCYSWTPPANDSWKDWLHSWQDGSLLLSSSYLLISNPWYSPSLFGNTQAYQDAIENIKAKRWCCEKSPFRFCNKFNKIFGDNQCSQHASFIHAHALGDPTINTLDKRSYPMNGWGEYILMEVPSDNFTLQVFVVSVLLSFVVSVLLSFVVSVLLSFVVSVLLSFVESVLLSSMVILANGMDFTNSFYSNPNFTWSTETISVGRINENSRIIAAAVFQCGVAIKVHVGINSLMIDLEVDKSLQNKTRGLLGTFNGDPTDDFLLPNGSVLPSNITDREILDIFAKQYLVTASRSVFTYDTGETTNDYQHPEYVPIFLDEVKTDKLEIARAFCGSNYNACVYDFIATDSVEIARNTKSKEEEIEMINHSLDNTPPTLKLVTDLGIENYWLVHEGRENYLRVEARDDVDVPDKISYQLSEDAAGVVLFQNGSLSYTPDPNVPIHLGIRARDSQGAYSPILKVTVVVCPACNGHGNCGINESHIIRQEGLYQVLKCHCDPAYTGENCESELDACTLLPCAAGQSCTDLTAAAQGDSPVGFVCGPCPAGTVNVNGSCDDLDECLDGNVCDHECLNTYRSYTCSCRPGFRLNQTGGRTCLDINECEERTSACTQECKNTIGSYSCSCRQGYTLNSDQRTCNIKCESPSFGDNCSSTCECHLRGACDKVRGCICDEHWTGSHCERDVNECADANACPDGFICVNEPGSFSCVCPGGYLLENGVCADRDECAEYISKCDLSVEECYNIVGNYSCRCKIGFRRNTTTGICEDINECDSHIDGCEHICKNGPGSFRCECHQGYMLAVDRHRCEMKKEVCNLSCSYGCSLVDGSPACICPRGYRLVESSRCEDINECLSDTEKLCGHKDRCTNTEGDHVCSCQPGYRLENDGRNCA</sequence>
<evidence type="ECO:0000259" key="18">
    <source>
        <dbReference type="PROSITE" id="PS51233"/>
    </source>
</evidence>
<gene>
    <name evidence="19" type="ORF">CUNI_LOCUS16017</name>
</gene>
<dbReference type="Gene3D" id="2.10.25.10">
    <property type="entry name" value="Laminin"/>
    <property type="match status" value="9"/>
</dbReference>
<feature type="domain" description="EGF-like" evidence="17">
    <location>
        <begin position="737"/>
        <end position="777"/>
    </location>
</feature>
<evidence type="ECO:0000313" key="20">
    <source>
        <dbReference type="Proteomes" id="UP000678393"/>
    </source>
</evidence>
<comment type="subcellular location">
    <subcellularLocation>
        <location evidence="1">Membrane</location>
        <topology evidence="1">Single-pass type I membrane protein</topology>
    </subcellularLocation>
    <subcellularLocation>
        <location evidence="2">Secreted</location>
        <location evidence="2">Extracellular space</location>
        <location evidence="2">Extracellular matrix</location>
    </subcellularLocation>
</comment>
<keyword evidence="12 15" id="KW-1015">Disulfide bond</keyword>
<evidence type="ECO:0000256" key="5">
    <source>
        <dbReference type="ARBA" id="ARBA00022536"/>
    </source>
</evidence>
<dbReference type="PANTHER" id="PTHR24050">
    <property type="entry name" value="PA14 DOMAIN-CONTAINING PROTEIN"/>
    <property type="match status" value="1"/>
</dbReference>
<feature type="domain" description="EGF-like" evidence="17">
    <location>
        <begin position="1025"/>
        <end position="1064"/>
    </location>
</feature>
<dbReference type="CDD" id="cd00054">
    <property type="entry name" value="EGF_CA"/>
    <property type="match status" value="3"/>
</dbReference>
<evidence type="ECO:0000256" key="14">
    <source>
        <dbReference type="ARBA" id="ARBA00023180"/>
    </source>
</evidence>
<keyword evidence="9" id="KW-0677">Repeat</keyword>
<feature type="transmembrane region" description="Helical" evidence="16">
    <location>
        <begin position="311"/>
        <end position="333"/>
    </location>
</feature>
<dbReference type="PROSITE" id="PS50026">
    <property type="entry name" value="EGF_3"/>
    <property type="match status" value="5"/>
</dbReference>
<comment type="caution">
    <text evidence="19">The sequence shown here is derived from an EMBL/GenBank/DDBJ whole genome shotgun (WGS) entry which is preliminary data.</text>
</comment>
<evidence type="ECO:0000256" key="7">
    <source>
        <dbReference type="ARBA" id="ARBA00022692"/>
    </source>
</evidence>
<dbReference type="GO" id="GO:0006897">
    <property type="term" value="P:endocytosis"/>
    <property type="evidence" value="ECO:0007669"/>
    <property type="project" value="UniProtKB-KW"/>
</dbReference>
<dbReference type="FunFam" id="2.10.25.10:FF:000010">
    <property type="entry name" value="Pro-epidermal growth factor"/>
    <property type="match status" value="1"/>
</dbReference>
<organism evidence="19 20">
    <name type="scientific">Candidula unifasciata</name>
    <dbReference type="NCBI Taxonomy" id="100452"/>
    <lineage>
        <taxon>Eukaryota</taxon>
        <taxon>Metazoa</taxon>
        <taxon>Spiralia</taxon>
        <taxon>Lophotrochozoa</taxon>
        <taxon>Mollusca</taxon>
        <taxon>Gastropoda</taxon>
        <taxon>Heterobranchia</taxon>
        <taxon>Euthyneura</taxon>
        <taxon>Panpulmonata</taxon>
        <taxon>Eupulmonata</taxon>
        <taxon>Stylommatophora</taxon>
        <taxon>Helicina</taxon>
        <taxon>Helicoidea</taxon>
        <taxon>Geomitridae</taxon>
        <taxon>Candidula</taxon>
    </lineage>
</organism>
<comment type="similarity">
    <text evidence="3">Belongs to the fibulin family.</text>
</comment>
<dbReference type="GO" id="GO:0005509">
    <property type="term" value="F:calcium ion binding"/>
    <property type="evidence" value="ECO:0007669"/>
    <property type="project" value="InterPro"/>
</dbReference>
<evidence type="ECO:0000256" key="11">
    <source>
        <dbReference type="ARBA" id="ARBA00023136"/>
    </source>
</evidence>
<keyword evidence="10 16" id="KW-1133">Transmembrane helix</keyword>
<dbReference type="InterPro" id="IPR049883">
    <property type="entry name" value="NOTCH1_EGF-like"/>
</dbReference>
<keyword evidence="11 16" id="KW-0472">Membrane</keyword>
<dbReference type="AlphaFoldDB" id="A0A8S3ZM55"/>
<evidence type="ECO:0000256" key="6">
    <source>
        <dbReference type="ARBA" id="ARBA00022583"/>
    </source>
</evidence>
<evidence type="ECO:0000256" key="2">
    <source>
        <dbReference type="ARBA" id="ARBA00004498"/>
    </source>
</evidence>
<feature type="transmembrane region" description="Helical" evidence="16">
    <location>
        <begin position="340"/>
        <end position="361"/>
    </location>
</feature>
<dbReference type="Pfam" id="PF12662">
    <property type="entry name" value="cEGF"/>
    <property type="match status" value="2"/>
</dbReference>
<dbReference type="InterPro" id="IPR001881">
    <property type="entry name" value="EGF-like_Ca-bd_dom"/>
</dbReference>
<feature type="domain" description="VWFD" evidence="18">
    <location>
        <begin position="275"/>
        <end position="477"/>
    </location>
</feature>
<evidence type="ECO:0000256" key="12">
    <source>
        <dbReference type="ARBA" id="ARBA00023157"/>
    </source>
</evidence>
<name>A0A8S3ZM55_9EUPU</name>
<dbReference type="SMART" id="SM00181">
    <property type="entry name" value="EGF"/>
    <property type="match status" value="9"/>
</dbReference>
<dbReference type="PROSITE" id="PS01187">
    <property type="entry name" value="EGF_CA"/>
    <property type="match status" value="1"/>
</dbReference>
<keyword evidence="20" id="KW-1185">Reference proteome</keyword>
<accession>A0A8S3ZM55</accession>
<dbReference type="InterPro" id="IPR052235">
    <property type="entry name" value="Nephronectin_domain"/>
</dbReference>
<dbReference type="GO" id="GO:0016020">
    <property type="term" value="C:membrane"/>
    <property type="evidence" value="ECO:0007669"/>
    <property type="project" value="UniProtKB-SubCell"/>
</dbReference>